<feature type="region of interest" description="Disordered" evidence="7">
    <location>
        <begin position="277"/>
        <end position="311"/>
    </location>
</feature>
<evidence type="ECO:0000256" key="4">
    <source>
        <dbReference type="ARBA" id="ARBA00023163"/>
    </source>
</evidence>
<dbReference type="GO" id="GO:0000160">
    <property type="term" value="P:phosphorelay signal transduction system"/>
    <property type="evidence" value="ECO:0007669"/>
    <property type="project" value="InterPro"/>
</dbReference>
<feature type="repeat" description="TPR" evidence="5">
    <location>
        <begin position="840"/>
        <end position="873"/>
    </location>
</feature>
<dbReference type="EMBL" id="QMEY01000030">
    <property type="protein sequence ID" value="RBQ14681.1"/>
    <property type="molecule type" value="Genomic_DNA"/>
</dbReference>
<dbReference type="PROSITE" id="PS51755">
    <property type="entry name" value="OMPR_PHOB"/>
    <property type="match status" value="1"/>
</dbReference>
<dbReference type="CDD" id="cd15831">
    <property type="entry name" value="BTAD"/>
    <property type="match status" value="1"/>
</dbReference>
<evidence type="ECO:0000256" key="1">
    <source>
        <dbReference type="ARBA" id="ARBA00005820"/>
    </source>
</evidence>
<accession>A0A366LLA9</accession>
<evidence type="ECO:0000256" key="3">
    <source>
        <dbReference type="ARBA" id="ARBA00023125"/>
    </source>
</evidence>
<keyword evidence="10" id="KW-1185">Reference proteome</keyword>
<dbReference type="SUPFAM" id="SSF46894">
    <property type="entry name" value="C-terminal effector domain of the bipartite response regulators"/>
    <property type="match status" value="1"/>
</dbReference>
<dbReference type="SMART" id="SM00862">
    <property type="entry name" value="Trans_reg_C"/>
    <property type="match status" value="1"/>
</dbReference>
<evidence type="ECO:0000256" key="6">
    <source>
        <dbReference type="PROSITE-ProRule" id="PRU01091"/>
    </source>
</evidence>
<comment type="caution">
    <text evidence="9">The sequence shown here is derived from an EMBL/GenBank/DDBJ whole genome shotgun (WGS) entry which is preliminary data.</text>
</comment>
<dbReference type="Proteomes" id="UP000253303">
    <property type="component" value="Unassembled WGS sequence"/>
</dbReference>
<evidence type="ECO:0000313" key="9">
    <source>
        <dbReference type="EMBL" id="RBQ14681.1"/>
    </source>
</evidence>
<evidence type="ECO:0000313" key="10">
    <source>
        <dbReference type="Proteomes" id="UP000253303"/>
    </source>
</evidence>
<feature type="DNA-binding region" description="OmpR/PhoB-type" evidence="6">
    <location>
        <begin position="7"/>
        <end position="112"/>
    </location>
</feature>
<reference evidence="9 10" key="1">
    <citation type="submission" date="2018-06" db="EMBL/GenBank/DDBJ databases">
        <title>Sphaerisporangium craniellae sp. nov., isolated from a marine sponge in the South China Sea.</title>
        <authorList>
            <person name="Li L."/>
        </authorList>
    </citation>
    <scope>NUCLEOTIDE SEQUENCE [LARGE SCALE GENOMIC DNA]</scope>
    <source>
        <strain evidence="9 10">LHW63015</strain>
    </source>
</reference>
<dbReference type="InterPro" id="IPR036388">
    <property type="entry name" value="WH-like_DNA-bd_sf"/>
</dbReference>
<protein>
    <recommendedName>
        <fullName evidence="8">OmpR/PhoB-type domain-containing protein</fullName>
    </recommendedName>
</protein>
<feature type="domain" description="OmpR/PhoB-type" evidence="8">
    <location>
        <begin position="7"/>
        <end position="112"/>
    </location>
</feature>
<dbReference type="SUPFAM" id="SSF52540">
    <property type="entry name" value="P-loop containing nucleoside triphosphate hydrolases"/>
    <property type="match status" value="1"/>
</dbReference>
<dbReference type="Pfam" id="PF00931">
    <property type="entry name" value="NB-ARC"/>
    <property type="match status" value="1"/>
</dbReference>
<dbReference type="GO" id="GO:0043531">
    <property type="term" value="F:ADP binding"/>
    <property type="evidence" value="ECO:0007669"/>
    <property type="project" value="InterPro"/>
</dbReference>
<dbReference type="InterPro" id="IPR051677">
    <property type="entry name" value="AfsR-DnrI-RedD_regulator"/>
</dbReference>
<sequence>MGEGLPQQVEPRGGEGSGAWFGILGSLAVVIGGRQVSITATKQRIVLTTLLLHVNQYVSGERLIEHIWPDEMPRDAQAALRTHIARLRQVLGDDQGGAGLIRTRDHGYLIELGGADIDVVQFRDLVGRAGLAADADTEISLLHQALALWRGPALADVPSEPLRRVHADGLDEERMRALERWLELGLLAGRHEQLVGELKTASASHPLRERLWGQLMLALYRCGRQAEALQAYRTIGSLLREELGVDPGDELRHLHQSILHADPALLLPAYAPSSAGEPLSVSMPGAEVPAAEPSPAALAGPPHPAELPADTAGFTGRVSEVERLRRTLTSHGQAPVITISGVGGVGKSTLATHVAHRVSSHFPDGQLYVNLHGATPDVKPLDPHEALARFLRSLGVADSAIPPEVDEAAARFRSLIDGKRMIVVLDNARDIAQIRPLLPGSGSSAVLITSRRMLASLDGSSHEQLDVLSEAEARTLLGNLIGAVRVQAESRAAARVIELCEGFPLAIRIAAARLVSRPEWPIRPFADRLALEHHRLAELQIDDRAVRATFQVSYQDLLEGADGIGAARMFRLLSLLEGPDVGVRAAAAAGGISTDAAQRLLDRLADVHLINTNVVDRYSMHDLLRLFARERAQQEESDQAREQAVRRVLHSYLSTARSATDLTPSAGWRTELAPQSLTYPGEALTSSDEVTTWINGEIRNLVAAVAQATRLDDDGPALAVALAAALDTPLDRRGRWRDELAVAERAAEAAHRSGDPLHQGISYTDLGWTKVRVGRLAEGIADLSQAVEAYDRIGALERQPGPLSGLAVAYRQLGDFEQAIRYHSDLLVLNRQLGSRFNEAATLTNLGLVYQSVGRYDEAIEAHTRSAAILEEIGEREARVDPLGKLAESHRQAGDPQRSIVCFEQVLAVDEAEGHTGTYWQAEHLWGLGRALNDLDEQEEAQDCWRRAAAILHTLRLITTDEFNEIQAWPGPHPPKVIALNL</sequence>
<dbReference type="SMART" id="SM00028">
    <property type="entry name" value="TPR"/>
    <property type="match status" value="5"/>
</dbReference>
<keyword evidence="4" id="KW-0804">Transcription</keyword>
<evidence type="ECO:0000256" key="2">
    <source>
        <dbReference type="ARBA" id="ARBA00023015"/>
    </source>
</evidence>
<dbReference type="GO" id="GO:0006355">
    <property type="term" value="P:regulation of DNA-templated transcription"/>
    <property type="evidence" value="ECO:0007669"/>
    <property type="project" value="InterPro"/>
</dbReference>
<proteinExistence type="inferred from homology"/>
<dbReference type="Gene3D" id="3.40.50.300">
    <property type="entry name" value="P-loop containing nucleotide triphosphate hydrolases"/>
    <property type="match status" value="1"/>
</dbReference>
<dbReference type="InterPro" id="IPR005158">
    <property type="entry name" value="BTAD"/>
</dbReference>
<gene>
    <name evidence="9" type="ORF">DP939_39440</name>
</gene>
<dbReference type="SMART" id="SM01043">
    <property type="entry name" value="BTAD"/>
    <property type="match status" value="1"/>
</dbReference>
<dbReference type="CDD" id="cd00383">
    <property type="entry name" value="trans_reg_C"/>
    <property type="match status" value="1"/>
</dbReference>
<name>A0A366LLA9_9ACTN</name>
<organism evidence="9 10">
    <name type="scientific">Spongiactinospora rosea</name>
    <dbReference type="NCBI Taxonomy" id="2248750"/>
    <lineage>
        <taxon>Bacteria</taxon>
        <taxon>Bacillati</taxon>
        <taxon>Actinomycetota</taxon>
        <taxon>Actinomycetes</taxon>
        <taxon>Streptosporangiales</taxon>
        <taxon>Streptosporangiaceae</taxon>
        <taxon>Spongiactinospora</taxon>
    </lineage>
</organism>
<dbReference type="InterPro" id="IPR001867">
    <property type="entry name" value="OmpR/PhoB-type_DNA-bd"/>
</dbReference>
<dbReference type="AlphaFoldDB" id="A0A366LLA9"/>
<dbReference type="InterPro" id="IPR016032">
    <property type="entry name" value="Sig_transdc_resp-reg_C-effctor"/>
</dbReference>
<evidence type="ECO:0000259" key="8">
    <source>
        <dbReference type="PROSITE" id="PS51755"/>
    </source>
</evidence>
<dbReference type="PRINTS" id="PR00364">
    <property type="entry name" value="DISEASERSIST"/>
</dbReference>
<dbReference type="InterPro" id="IPR002182">
    <property type="entry name" value="NB-ARC"/>
</dbReference>
<evidence type="ECO:0000256" key="5">
    <source>
        <dbReference type="PROSITE-ProRule" id="PRU00339"/>
    </source>
</evidence>
<dbReference type="Gene3D" id="1.10.10.10">
    <property type="entry name" value="Winged helix-like DNA-binding domain superfamily/Winged helix DNA-binding domain"/>
    <property type="match status" value="1"/>
</dbReference>
<dbReference type="Gene3D" id="1.25.40.10">
    <property type="entry name" value="Tetratricopeptide repeat domain"/>
    <property type="match status" value="2"/>
</dbReference>
<dbReference type="GO" id="GO:0003677">
    <property type="term" value="F:DNA binding"/>
    <property type="evidence" value="ECO:0007669"/>
    <property type="project" value="UniProtKB-UniRule"/>
</dbReference>
<keyword evidence="2" id="KW-0805">Transcription regulation</keyword>
<feature type="compositionally biased region" description="Low complexity" evidence="7">
    <location>
        <begin position="284"/>
        <end position="300"/>
    </location>
</feature>
<dbReference type="PANTHER" id="PTHR35807:SF1">
    <property type="entry name" value="TRANSCRIPTIONAL REGULATOR REDD"/>
    <property type="match status" value="1"/>
</dbReference>
<dbReference type="SUPFAM" id="SSF48452">
    <property type="entry name" value="TPR-like"/>
    <property type="match status" value="3"/>
</dbReference>
<dbReference type="PROSITE" id="PS50005">
    <property type="entry name" value="TPR"/>
    <property type="match status" value="1"/>
</dbReference>
<dbReference type="PANTHER" id="PTHR35807">
    <property type="entry name" value="TRANSCRIPTIONAL REGULATOR REDD-RELATED"/>
    <property type="match status" value="1"/>
</dbReference>
<evidence type="ECO:0000256" key="7">
    <source>
        <dbReference type="SAM" id="MobiDB-lite"/>
    </source>
</evidence>
<dbReference type="InterPro" id="IPR019734">
    <property type="entry name" value="TPR_rpt"/>
</dbReference>
<dbReference type="Pfam" id="PF00486">
    <property type="entry name" value="Trans_reg_C"/>
    <property type="match status" value="1"/>
</dbReference>
<dbReference type="InterPro" id="IPR011990">
    <property type="entry name" value="TPR-like_helical_dom_sf"/>
</dbReference>
<dbReference type="InterPro" id="IPR027417">
    <property type="entry name" value="P-loop_NTPase"/>
</dbReference>
<keyword evidence="5" id="KW-0802">TPR repeat</keyword>
<dbReference type="Pfam" id="PF13424">
    <property type="entry name" value="TPR_12"/>
    <property type="match status" value="1"/>
</dbReference>
<comment type="similarity">
    <text evidence="1">Belongs to the AfsR/DnrI/RedD regulatory family.</text>
</comment>
<dbReference type="Pfam" id="PF03704">
    <property type="entry name" value="BTAD"/>
    <property type="match status" value="1"/>
</dbReference>
<keyword evidence="3 6" id="KW-0238">DNA-binding</keyword>